<dbReference type="PATRIC" id="fig|1705578.3.peg.3159"/>
<dbReference type="SUPFAM" id="SSF51735">
    <property type="entry name" value="NAD(P)-binding Rossmann-fold domains"/>
    <property type="match status" value="1"/>
</dbReference>
<feature type="domain" description="Dihydrodipicolinate reductase N-terminal" evidence="13">
    <location>
        <begin position="20"/>
        <end position="147"/>
    </location>
</feature>
<dbReference type="InterPro" id="IPR023940">
    <property type="entry name" value="DHDPR_bac"/>
</dbReference>
<evidence type="ECO:0000256" key="2">
    <source>
        <dbReference type="ARBA" id="ARBA00022605"/>
    </source>
</evidence>
<dbReference type="GO" id="GO:0050661">
    <property type="term" value="F:NADP binding"/>
    <property type="evidence" value="ECO:0007669"/>
    <property type="project" value="UniProtKB-UniRule"/>
</dbReference>
<evidence type="ECO:0000256" key="10">
    <source>
        <dbReference type="ARBA" id="ARBA00049080"/>
    </source>
</evidence>
<keyword evidence="12" id="KW-0963">Cytoplasm</keyword>
<dbReference type="GO" id="GO:0051287">
    <property type="term" value="F:NAD binding"/>
    <property type="evidence" value="ECO:0007669"/>
    <property type="project" value="UniProtKB-UniRule"/>
</dbReference>
<evidence type="ECO:0000313" key="16">
    <source>
        <dbReference type="EMBL" id="OBR92022.1"/>
    </source>
</evidence>
<comment type="caution">
    <text evidence="12">Lacks conserved residue(s) required for the propagation of feature annotation.</text>
</comment>
<feature type="binding site" evidence="12">
    <location>
        <position position="57"/>
    </location>
    <ligand>
        <name>NADP(+)</name>
        <dbReference type="ChEBI" id="CHEBI:58349"/>
    </ligand>
</feature>
<comment type="pathway">
    <text evidence="8 12">Amino-acid biosynthesis; L-lysine biosynthesis via DAP pathway; (S)-tetrahydrodipicolinate from L-aspartate: step 4/4.</text>
</comment>
<evidence type="ECO:0000313" key="17">
    <source>
        <dbReference type="Proteomes" id="UP000077384"/>
    </source>
</evidence>
<comment type="similarity">
    <text evidence="1 12">Belongs to the DapB family.</text>
</comment>
<dbReference type="PANTHER" id="PTHR20836">
    <property type="entry name" value="DIHYDRODIPICOLINATE REDUCTASE"/>
    <property type="match status" value="1"/>
</dbReference>
<keyword evidence="7 12" id="KW-0457">Lysine biosynthesis</keyword>
<dbReference type="Proteomes" id="UP000077384">
    <property type="component" value="Unassembled WGS sequence"/>
</dbReference>
<feature type="binding site" evidence="12">
    <location>
        <begin position="119"/>
        <end position="121"/>
    </location>
    <ligand>
        <name>NAD(+)</name>
        <dbReference type="ChEBI" id="CHEBI:57540"/>
    </ligand>
</feature>
<dbReference type="PIRSF" id="PIRSF000161">
    <property type="entry name" value="DHPR"/>
    <property type="match status" value="1"/>
</dbReference>
<keyword evidence="3 12" id="KW-0521">NADP</keyword>
<proteinExistence type="inferred from homology"/>
<evidence type="ECO:0000256" key="4">
    <source>
        <dbReference type="ARBA" id="ARBA00022915"/>
    </source>
</evidence>
<dbReference type="EC" id="1.17.1.8" evidence="9 12"/>
<keyword evidence="5 12" id="KW-0560">Oxidoreductase</keyword>
<evidence type="ECO:0000256" key="12">
    <source>
        <dbReference type="HAMAP-Rule" id="MF_00102"/>
    </source>
</evidence>
<dbReference type="EMBL" id="LITQ01000045">
    <property type="protein sequence ID" value="OAA86295.1"/>
    <property type="molecule type" value="Genomic_DNA"/>
</dbReference>
<evidence type="ECO:0000313" key="18">
    <source>
        <dbReference type="Proteomes" id="UP000093694"/>
    </source>
</evidence>
<keyword evidence="2 12" id="KW-0028">Amino-acid biosynthesis</keyword>
<feature type="active site" description="Proton donor/acceptor" evidence="12">
    <location>
        <position position="177"/>
    </location>
</feature>
<evidence type="ECO:0000256" key="1">
    <source>
        <dbReference type="ARBA" id="ARBA00006642"/>
    </source>
</evidence>
<comment type="subunit">
    <text evidence="12">Homotetramer.</text>
</comment>
<evidence type="ECO:0000256" key="5">
    <source>
        <dbReference type="ARBA" id="ARBA00023002"/>
    </source>
</evidence>
<dbReference type="InterPro" id="IPR000846">
    <property type="entry name" value="DapB_N"/>
</dbReference>
<dbReference type="Pfam" id="PF05173">
    <property type="entry name" value="DapB_C"/>
    <property type="match status" value="1"/>
</dbReference>
<evidence type="ECO:0000256" key="7">
    <source>
        <dbReference type="ARBA" id="ARBA00023154"/>
    </source>
</evidence>
<reference evidence="15 17" key="1">
    <citation type="journal article" date="2015" name="Biotechnol. Bioeng.">
        <title>Genome sequence and phenotypic characterization of Caulobacter segnis.</title>
        <authorList>
            <person name="Patel S."/>
            <person name="Fletcher B."/>
            <person name="Scott D.C."/>
            <person name="Ely B."/>
        </authorList>
    </citation>
    <scope>NUCLEOTIDE SEQUENCE [LARGE SCALE GENOMIC DNA]</scope>
    <source>
        <strain evidence="15 17">PS02</strain>
    </source>
</reference>
<keyword evidence="18" id="KW-1185">Reference proteome</keyword>
<evidence type="ECO:0000256" key="6">
    <source>
        <dbReference type="ARBA" id="ARBA00023027"/>
    </source>
</evidence>
<reference evidence="16 18" key="2">
    <citation type="journal article" date="2016" name="Front. Microbiol.">
        <title>Industrial Acetogenic Biocatalysts: A Comparative Metabolic and Genomic Analysis.</title>
        <authorList>
            <person name="Bengelsdorf F."/>
            <person name="Poehlein A."/>
            <person name="Sonja S."/>
            <person name="Erz C."/>
            <person name="Hummel T."/>
            <person name="Hoffmeister S."/>
            <person name="Daniel R."/>
            <person name="Durre P."/>
        </authorList>
    </citation>
    <scope>NUCLEOTIDE SEQUENCE [LARGE SCALE GENOMIC DNA]</scope>
    <source>
        <strain evidence="16 18">PTA-10522</strain>
    </source>
</reference>
<keyword evidence="4 12" id="KW-0220">Diaminopimelate biosynthesis</keyword>
<dbReference type="Proteomes" id="UP000093694">
    <property type="component" value="Unassembled WGS sequence"/>
</dbReference>
<evidence type="ECO:0000256" key="9">
    <source>
        <dbReference type="ARBA" id="ARBA00038983"/>
    </source>
</evidence>
<comment type="caution">
    <text evidence="12">Was originally thought to be a dihydrodipicolinate reductase (DHDPR), catalyzing the conversion of dihydrodipicolinate to tetrahydrodipicolinate. However, it was shown in E.coli that the substrate of the enzymatic reaction is not dihydrodipicolinate (DHDP) but in fact (2S,4S)-4-hydroxy-2,3,4,5-tetrahydrodipicolinic acid (HTPA), the product released by the DapA-catalyzed reaction.</text>
</comment>
<evidence type="ECO:0000256" key="11">
    <source>
        <dbReference type="ARBA" id="ARBA00049396"/>
    </source>
</evidence>
<feature type="domain" description="Dihydrodipicolinate reductase C-terminal" evidence="14">
    <location>
        <begin position="151"/>
        <end position="271"/>
    </location>
</feature>
<dbReference type="GO" id="GO:0005737">
    <property type="term" value="C:cytoplasm"/>
    <property type="evidence" value="ECO:0007669"/>
    <property type="project" value="UniProtKB-SubCell"/>
</dbReference>
<comment type="catalytic activity">
    <reaction evidence="11 12">
        <text>(S)-2,3,4,5-tetrahydrodipicolinate + NAD(+) + H2O = (2S,4S)-4-hydroxy-2,3,4,5-tetrahydrodipicolinate + NADH + H(+)</text>
        <dbReference type="Rhea" id="RHEA:35323"/>
        <dbReference type="ChEBI" id="CHEBI:15377"/>
        <dbReference type="ChEBI" id="CHEBI:15378"/>
        <dbReference type="ChEBI" id="CHEBI:16845"/>
        <dbReference type="ChEBI" id="CHEBI:57540"/>
        <dbReference type="ChEBI" id="CHEBI:57945"/>
        <dbReference type="ChEBI" id="CHEBI:67139"/>
        <dbReference type="EC" id="1.17.1.8"/>
    </reaction>
</comment>
<dbReference type="CDD" id="cd02274">
    <property type="entry name" value="DHDPR_N"/>
    <property type="match status" value="1"/>
</dbReference>
<dbReference type="SUPFAM" id="SSF55347">
    <property type="entry name" value="Glyceraldehyde-3-phosphate dehydrogenase-like, C-terminal domain"/>
    <property type="match status" value="1"/>
</dbReference>
<dbReference type="PANTHER" id="PTHR20836:SF0">
    <property type="entry name" value="4-HYDROXY-TETRAHYDRODIPICOLINATE REDUCTASE 1, CHLOROPLASTIC-RELATED"/>
    <property type="match status" value="1"/>
</dbReference>
<accession>A0A170NG51</accession>
<feature type="active site" description="Proton donor" evidence="12">
    <location>
        <position position="181"/>
    </location>
</feature>
<dbReference type="UniPathway" id="UPA00034">
    <property type="reaction ID" value="UER00018"/>
</dbReference>
<dbReference type="HAMAP" id="MF_00102">
    <property type="entry name" value="DapB"/>
    <property type="match status" value="1"/>
</dbReference>
<dbReference type="InterPro" id="IPR022663">
    <property type="entry name" value="DapB_C"/>
</dbReference>
<evidence type="ECO:0000256" key="8">
    <source>
        <dbReference type="ARBA" id="ARBA00037922"/>
    </source>
</evidence>
<comment type="subcellular location">
    <subcellularLocation>
        <location evidence="12">Cytoplasm</location>
    </subcellularLocation>
</comment>
<feature type="binding site" evidence="12">
    <location>
        <begin position="187"/>
        <end position="188"/>
    </location>
    <ligand>
        <name>(S)-2,3,4,5-tetrahydrodipicolinate</name>
        <dbReference type="ChEBI" id="CHEBI:16845"/>
    </ligand>
</feature>
<protein>
    <recommendedName>
        <fullName evidence="9 12">4-hydroxy-tetrahydrodipicolinate reductase</fullName>
        <shortName evidence="12">HTPA reductase</shortName>
        <ecNumber evidence="9 12">1.17.1.8</ecNumber>
    </recommendedName>
</protein>
<dbReference type="AlphaFoldDB" id="A0A170NG51"/>
<comment type="catalytic activity">
    <reaction evidence="10 12">
        <text>(S)-2,3,4,5-tetrahydrodipicolinate + NADP(+) + H2O = (2S,4S)-4-hydroxy-2,3,4,5-tetrahydrodipicolinate + NADPH + H(+)</text>
        <dbReference type="Rhea" id="RHEA:35331"/>
        <dbReference type="ChEBI" id="CHEBI:15377"/>
        <dbReference type="ChEBI" id="CHEBI:15378"/>
        <dbReference type="ChEBI" id="CHEBI:16845"/>
        <dbReference type="ChEBI" id="CHEBI:57783"/>
        <dbReference type="ChEBI" id="CHEBI:58349"/>
        <dbReference type="ChEBI" id="CHEBI:67139"/>
        <dbReference type="EC" id="1.17.1.8"/>
    </reaction>
</comment>
<gene>
    <name evidence="15" type="primary">dapB_2</name>
    <name evidence="12" type="synonym">dapB</name>
    <name evidence="16" type="synonym">dapB_1</name>
    <name evidence="16" type="ORF">CLCOS_32250</name>
    <name evidence="15" type="ORF">WX73_03099</name>
</gene>
<dbReference type="NCBIfam" id="TIGR00036">
    <property type="entry name" value="dapB"/>
    <property type="match status" value="1"/>
</dbReference>
<dbReference type="InterPro" id="IPR036291">
    <property type="entry name" value="NAD(P)-bd_dom_sf"/>
</dbReference>
<dbReference type="GO" id="GO:0016726">
    <property type="term" value="F:oxidoreductase activity, acting on CH or CH2 groups, NAD or NADP as acceptor"/>
    <property type="evidence" value="ECO:0007669"/>
    <property type="project" value="UniProtKB-UniRule"/>
</dbReference>
<evidence type="ECO:0000256" key="3">
    <source>
        <dbReference type="ARBA" id="ARBA00022857"/>
    </source>
</evidence>
<comment type="caution">
    <text evidence="15">The sequence shown here is derived from an EMBL/GenBank/DDBJ whole genome shotgun (WGS) entry which is preliminary data.</text>
</comment>
<name>A0A170NG51_9CLOT</name>
<comment type="function">
    <text evidence="12">Catalyzes the conversion of 4-hydroxy-tetrahydrodipicolinate (HTPA) to tetrahydrodipicolinate.</text>
</comment>
<sequence>MMSILEIFLVSVKKEVIDLIKVGLIGLGKTGKYIAEGILQQDNMEMVAAICSPNSKKKGMNLGELLGNFKTKVKITTSDELQATIFKTKPDVVVDFSNPQATIKNAVILSKMKVNMVIGTTGFSKEDIDKLQTISYKFKNGIVYAPNITLGVNVIMLLSNIAATILNNYDFQIIEMHYKNKKDSPSGTALKLSDEIEHGLQISGVQNKPIPISSVRAGGVVGKHKVLIIGDEDRIEISHESFSKKAFSLGALNAVNYIYKKSGYYEMKDVLNLKKILHEYIDNLDNEVLSSQI</sequence>
<dbReference type="Pfam" id="PF01113">
    <property type="entry name" value="DapB_N"/>
    <property type="match status" value="1"/>
</dbReference>
<evidence type="ECO:0000259" key="14">
    <source>
        <dbReference type="Pfam" id="PF05173"/>
    </source>
</evidence>
<dbReference type="GO" id="GO:0009089">
    <property type="term" value="P:lysine biosynthetic process via diaminopimelate"/>
    <property type="evidence" value="ECO:0007669"/>
    <property type="project" value="UniProtKB-UniRule"/>
</dbReference>
<dbReference type="Gene3D" id="3.40.50.720">
    <property type="entry name" value="NAD(P)-binding Rossmann-like Domain"/>
    <property type="match status" value="1"/>
</dbReference>
<dbReference type="GO" id="GO:0019877">
    <property type="term" value="P:diaminopimelate biosynthetic process"/>
    <property type="evidence" value="ECO:0007669"/>
    <property type="project" value="UniProtKB-UniRule"/>
</dbReference>
<organism evidence="15 17">
    <name type="scientific">Clostridium coskatii</name>
    <dbReference type="NCBI Taxonomy" id="1705578"/>
    <lineage>
        <taxon>Bacteria</taxon>
        <taxon>Bacillati</taxon>
        <taxon>Bacillota</taxon>
        <taxon>Clostridia</taxon>
        <taxon>Eubacteriales</taxon>
        <taxon>Clostridiaceae</taxon>
        <taxon>Clostridium</taxon>
    </lineage>
</organism>
<evidence type="ECO:0000259" key="13">
    <source>
        <dbReference type="Pfam" id="PF01113"/>
    </source>
</evidence>
<dbReference type="Gene3D" id="3.30.360.10">
    <property type="entry name" value="Dihydrodipicolinate Reductase, domain 2"/>
    <property type="match status" value="1"/>
</dbReference>
<keyword evidence="6 12" id="KW-0520">NAD</keyword>
<dbReference type="GO" id="GO:0008839">
    <property type="term" value="F:4-hydroxy-tetrahydrodipicolinate reductase"/>
    <property type="evidence" value="ECO:0007669"/>
    <property type="project" value="UniProtKB-UniRule"/>
</dbReference>
<evidence type="ECO:0000313" key="15">
    <source>
        <dbReference type="EMBL" id="OAA86295.1"/>
    </source>
</evidence>
<dbReference type="EMBL" id="LROR01000063">
    <property type="protein sequence ID" value="OBR92022.1"/>
    <property type="molecule type" value="Genomic_DNA"/>
</dbReference>